<dbReference type="AlphaFoldDB" id="A0A8S1HIB7"/>
<dbReference type="EMBL" id="CAJGYM010000031">
    <property type="protein sequence ID" value="CAD6192980.1"/>
    <property type="molecule type" value="Genomic_DNA"/>
</dbReference>
<keyword evidence="1" id="KW-0175">Coiled coil</keyword>
<evidence type="ECO:0008006" key="4">
    <source>
        <dbReference type="Google" id="ProtNLM"/>
    </source>
</evidence>
<protein>
    <recommendedName>
        <fullName evidence="4">BZIP domain-containing protein</fullName>
    </recommendedName>
</protein>
<organism evidence="2 3">
    <name type="scientific">Caenorhabditis auriculariae</name>
    <dbReference type="NCBI Taxonomy" id="2777116"/>
    <lineage>
        <taxon>Eukaryota</taxon>
        <taxon>Metazoa</taxon>
        <taxon>Ecdysozoa</taxon>
        <taxon>Nematoda</taxon>
        <taxon>Chromadorea</taxon>
        <taxon>Rhabditida</taxon>
        <taxon>Rhabditina</taxon>
        <taxon>Rhabditomorpha</taxon>
        <taxon>Rhabditoidea</taxon>
        <taxon>Rhabditidae</taxon>
        <taxon>Peloderinae</taxon>
        <taxon>Caenorhabditis</taxon>
    </lineage>
</organism>
<evidence type="ECO:0000313" key="3">
    <source>
        <dbReference type="Proteomes" id="UP000835052"/>
    </source>
</evidence>
<gene>
    <name evidence="2" type="ORF">CAUJ_LOCUS8899</name>
</gene>
<sequence>MSGFNVEPEPDFIKLENAPLIDPMIGGYLFIEEETHLGIDNPNIPIESTGNNANDRQEIPHEEETISNDCPAIDIQSEFESNNDNNELRQVEVRYKGRETRTFVIRKKRSCQKRQKLKTEDQIRAENRINSRNCVQRNKQEVETCKMEIEFREKQLSQEEKEATDEFNFKGAAVHAEDILKLARMYDPQGINNENFREIVHRVQDAHIACEIHKSEYSQVIDNNGNYPTKTEEEIVQYEARLREIDTRVCHTQKDRNNRNSQRSRTKDKLERLKLHQRIETLRSNIEQAKKRKERYSECNNFLKKAIYDEVACVDRLLVHYYARSPADGSLDKHRWEQARTFFGFTFRLP</sequence>
<comment type="caution">
    <text evidence="2">The sequence shown here is derived from an EMBL/GenBank/DDBJ whole genome shotgun (WGS) entry which is preliminary data.</text>
</comment>
<keyword evidence="3" id="KW-1185">Reference proteome</keyword>
<accession>A0A8S1HIB7</accession>
<evidence type="ECO:0000313" key="2">
    <source>
        <dbReference type="EMBL" id="CAD6192980.1"/>
    </source>
</evidence>
<proteinExistence type="predicted"/>
<name>A0A8S1HIB7_9PELO</name>
<feature type="coiled-coil region" evidence="1">
    <location>
        <begin position="272"/>
        <end position="306"/>
    </location>
</feature>
<evidence type="ECO:0000256" key="1">
    <source>
        <dbReference type="SAM" id="Coils"/>
    </source>
</evidence>
<dbReference type="Proteomes" id="UP000835052">
    <property type="component" value="Unassembled WGS sequence"/>
</dbReference>
<reference evidence="2" key="1">
    <citation type="submission" date="2020-10" db="EMBL/GenBank/DDBJ databases">
        <authorList>
            <person name="Kikuchi T."/>
        </authorList>
    </citation>
    <scope>NUCLEOTIDE SEQUENCE</scope>
    <source>
        <strain evidence="2">NKZ352</strain>
    </source>
</reference>